<protein>
    <submittedName>
        <fullName evidence="5">Hydrogenase maturation protease</fullName>
    </submittedName>
</protein>
<dbReference type="PANTHER" id="PTHR30302:SF1">
    <property type="entry name" value="HYDROGENASE 2 MATURATION PROTEASE"/>
    <property type="match status" value="1"/>
</dbReference>
<comment type="caution">
    <text evidence="5">The sequence shown here is derived from an EMBL/GenBank/DDBJ whole genome shotgun (WGS) entry which is preliminary data.</text>
</comment>
<gene>
    <name evidence="5" type="ORF">FNL38_105114</name>
</gene>
<evidence type="ECO:0000256" key="2">
    <source>
        <dbReference type="ARBA" id="ARBA00022670"/>
    </source>
</evidence>
<keyword evidence="4" id="KW-0378">Hydrolase</keyword>
<comment type="similarity">
    <text evidence="1">Belongs to the peptidase A31 family.</text>
</comment>
<dbReference type="NCBIfam" id="TIGR00072">
    <property type="entry name" value="hydrog_prot"/>
    <property type="match status" value="1"/>
</dbReference>
<dbReference type="SUPFAM" id="SSF53163">
    <property type="entry name" value="HybD-like"/>
    <property type="match status" value="1"/>
</dbReference>
<reference evidence="5" key="1">
    <citation type="submission" date="2019-07" db="EMBL/GenBank/DDBJ databases">
        <title>Genomic Encyclopedia of Type Strains, Phase IV (KMG-IV): sequencing the most valuable type-strain genomes for metagenomic binning, comparative biology and taxonomic classification.</title>
        <authorList>
            <person name="Goeker M."/>
        </authorList>
    </citation>
    <scope>NUCLEOTIDE SEQUENCE</scope>
    <source>
        <strain evidence="5">DSM 44596</strain>
    </source>
</reference>
<dbReference type="GO" id="GO:0016485">
    <property type="term" value="P:protein processing"/>
    <property type="evidence" value="ECO:0007669"/>
    <property type="project" value="TreeGrafter"/>
</dbReference>
<dbReference type="Gene3D" id="3.40.50.1450">
    <property type="entry name" value="HybD-like"/>
    <property type="match status" value="1"/>
</dbReference>
<evidence type="ECO:0000313" key="5">
    <source>
        <dbReference type="EMBL" id="TYQ02965.1"/>
    </source>
</evidence>
<keyword evidence="3" id="KW-0064">Aspartyl protease</keyword>
<dbReference type="Pfam" id="PF01750">
    <property type="entry name" value="HycI"/>
    <property type="match status" value="1"/>
</dbReference>
<dbReference type="InterPro" id="IPR023430">
    <property type="entry name" value="Pept_HybD-like_dom_sf"/>
</dbReference>
<dbReference type="EMBL" id="VNIQ01000005">
    <property type="protein sequence ID" value="TYQ02965.1"/>
    <property type="molecule type" value="Genomic_DNA"/>
</dbReference>
<dbReference type="CDD" id="cd00518">
    <property type="entry name" value="H2MP"/>
    <property type="match status" value="1"/>
</dbReference>
<dbReference type="PANTHER" id="PTHR30302">
    <property type="entry name" value="HYDROGENASE 1 MATURATION PROTEASE"/>
    <property type="match status" value="1"/>
</dbReference>
<dbReference type="InterPro" id="IPR000671">
    <property type="entry name" value="Peptidase_A31"/>
</dbReference>
<evidence type="ECO:0000256" key="1">
    <source>
        <dbReference type="ARBA" id="ARBA00006814"/>
    </source>
</evidence>
<accession>A0A652YMA6</accession>
<evidence type="ECO:0000256" key="3">
    <source>
        <dbReference type="ARBA" id="ARBA00022750"/>
    </source>
</evidence>
<organism evidence="5">
    <name type="scientific">Nocardia globerula</name>
    <dbReference type="NCBI Taxonomy" id="1818"/>
    <lineage>
        <taxon>Bacteria</taxon>
        <taxon>Bacillati</taxon>
        <taxon>Actinomycetota</taxon>
        <taxon>Actinomycetes</taxon>
        <taxon>Mycobacteriales</taxon>
        <taxon>Nocardiaceae</taxon>
        <taxon>Nocardia</taxon>
    </lineage>
</organism>
<dbReference type="AlphaFoldDB" id="A0A652YMA6"/>
<dbReference type="GO" id="GO:0008047">
    <property type="term" value="F:enzyme activator activity"/>
    <property type="evidence" value="ECO:0007669"/>
    <property type="project" value="InterPro"/>
</dbReference>
<sequence length="184" mass="19627">MTVTVIGIGNDFRRDDGVGLAVAQAIRHLHPAGARVVATNGEASTLIDTWSGSELAVFVDSYLQTHAVDSSRQPGRIRRFTRWPNEHCGHCTSSHGLGIVEALALGAALDRKPRRVAIYTVEAQDIGFGIGLSPPVAASVSVVVSAIIEEIVNPAKIPSSNRSRTFAVEYGTSPLFHRSFTPGQ</sequence>
<keyword evidence="2 5" id="KW-0645">Protease</keyword>
<proteinExistence type="inferred from homology"/>
<evidence type="ECO:0000256" key="4">
    <source>
        <dbReference type="ARBA" id="ARBA00022801"/>
    </source>
</evidence>
<dbReference type="GO" id="GO:0004190">
    <property type="term" value="F:aspartic-type endopeptidase activity"/>
    <property type="evidence" value="ECO:0007669"/>
    <property type="project" value="UniProtKB-KW"/>
</dbReference>
<name>A0A652YMA6_NOCGL</name>